<comment type="caution">
    <text evidence="2">The sequence shown here is derived from an EMBL/GenBank/DDBJ whole genome shotgun (WGS) entry which is preliminary data.</text>
</comment>
<evidence type="ECO:0000256" key="1">
    <source>
        <dbReference type="SAM" id="Phobius"/>
    </source>
</evidence>
<dbReference type="AlphaFoldDB" id="A0A2M9A8B2"/>
<dbReference type="OrthoDB" id="9808657at2"/>
<protein>
    <submittedName>
        <fullName evidence="2">Uncharacterized protein</fullName>
    </submittedName>
</protein>
<organism evidence="2 3">
    <name type="scientific">Hallerella succinigenes</name>
    <dbReference type="NCBI Taxonomy" id="1896222"/>
    <lineage>
        <taxon>Bacteria</taxon>
        <taxon>Pseudomonadati</taxon>
        <taxon>Fibrobacterota</taxon>
        <taxon>Fibrobacteria</taxon>
        <taxon>Fibrobacterales</taxon>
        <taxon>Fibrobacteraceae</taxon>
        <taxon>Hallerella</taxon>
    </lineage>
</organism>
<keyword evidence="1" id="KW-0472">Membrane</keyword>
<proteinExistence type="predicted"/>
<accession>A0A2M9A8B2</accession>
<keyword evidence="1" id="KW-0812">Transmembrane</keyword>
<gene>
    <name evidence="2" type="ORF">BGX16_1940</name>
</gene>
<dbReference type="Proteomes" id="UP000231134">
    <property type="component" value="Unassembled WGS sequence"/>
</dbReference>
<dbReference type="RefSeq" id="WP_100425837.1">
    <property type="nucleotide sequence ID" value="NZ_JAQXKX010000026.1"/>
</dbReference>
<feature type="transmembrane region" description="Helical" evidence="1">
    <location>
        <begin position="6"/>
        <end position="28"/>
    </location>
</feature>
<sequence>MDLTIIFMLVAIVLLSLVLAGLGAYVVIHNSDEKEKESNAPVIDVSGQYAVVVRPARESIEKVKPSLKEMAEWLSTTGASPEEQARLIESWNKSIDDVVKVIDEGDRNGTVTYRVVVGPKSKPFCNFMSDDNYITREQIRNHAEILPPYVLGCDCHLVPKLPWENPGKAGWKPLIPENGAYRVPDWRHIA</sequence>
<reference evidence="2 3" key="1">
    <citation type="submission" date="2017-11" db="EMBL/GenBank/DDBJ databases">
        <title>Animal gut microbial communities from fecal samples from Wisconsin, USA.</title>
        <authorList>
            <person name="Neumann A."/>
        </authorList>
    </citation>
    <scope>NUCLEOTIDE SEQUENCE [LARGE SCALE GENOMIC DNA]</scope>
    <source>
        <strain evidence="2 3">UWS3</strain>
    </source>
</reference>
<dbReference type="EMBL" id="PGEX01000001">
    <property type="protein sequence ID" value="PJJ41932.1"/>
    <property type="molecule type" value="Genomic_DNA"/>
</dbReference>
<name>A0A2M9A8B2_9BACT</name>
<keyword evidence="1" id="KW-1133">Transmembrane helix</keyword>
<evidence type="ECO:0000313" key="3">
    <source>
        <dbReference type="Proteomes" id="UP000231134"/>
    </source>
</evidence>
<evidence type="ECO:0000313" key="2">
    <source>
        <dbReference type="EMBL" id="PJJ41932.1"/>
    </source>
</evidence>
<keyword evidence="3" id="KW-1185">Reference proteome</keyword>